<feature type="domain" description="HRDC" evidence="1">
    <location>
        <begin position="302"/>
        <end position="375"/>
    </location>
</feature>
<comment type="caution">
    <text evidence="2">The sequence shown here is derived from an EMBL/GenBank/DDBJ whole genome shotgun (WGS) entry which is preliminary data.</text>
</comment>
<dbReference type="EMBL" id="VJVV01000004">
    <property type="protein sequence ID" value="TRO82247.1"/>
    <property type="molecule type" value="Genomic_DNA"/>
</dbReference>
<dbReference type="SUPFAM" id="SSF47819">
    <property type="entry name" value="HRDC-like"/>
    <property type="match status" value="2"/>
</dbReference>
<name>A0A550JGB0_9BACT</name>
<dbReference type="Gene3D" id="3.30.420.10">
    <property type="entry name" value="Ribonuclease H-like superfamily/Ribonuclease H"/>
    <property type="match status" value="1"/>
</dbReference>
<dbReference type="SUPFAM" id="SSF53098">
    <property type="entry name" value="Ribonuclease H-like"/>
    <property type="match status" value="1"/>
</dbReference>
<evidence type="ECO:0000313" key="2">
    <source>
        <dbReference type="EMBL" id="TRO82247.1"/>
    </source>
</evidence>
<dbReference type="CDD" id="cd06142">
    <property type="entry name" value="RNaseD_exo"/>
    <property type="match status" value="1"/>
</dbReference>
<dbReference type="InterPro" id="IPR051086">
    <property type="entry name" value="RNase_D-like"/>
</dbReference>
<dbReference type="InterPro" id="IPR036397">
    <property type="entry name" value="RNaseH_sf"/>
</dbReference>
<reference evidence="2 3" key="1">
    <citation type="submission" date="2019-07" db="EMBL/GenBank/DDBJ databases">
        <title>Insights of Desulfuromonas acetexigens electromicrobiology.</title>
        <authorList>
            <person name="Katuri K."/>
            <person name="Sapireddy V."/>
            <person name="Shaw D.R."/>
            <person name="Saikaly P."/>
        </authorList>
    </citation>
    <scope>NUCLEOTIDE SEQUENCE [LARGE SCALE GENOMIC DNA]</scope>
    <source>
        <strain evidence="2 3">2873</strain>
    </source>
</reference>
<dbReference type="Pfam" id="PF00570">
    <property type="entry name" value="HRDC"/>
    <property type="match status" value="2"/>
</dbReference>
<evidence type="ECO:0000259" key="1">
    <source>
        <dbReference type="PROSITE" id="PS50967"/>
    </source>
</evidence>
<dbReference type="InterPro" id="IPR002121">
    <property type="entry name" value="HRDC_dom"/>
</dbReference>
<dbReference type="InterPro" id="IPR044876">
    <property type="entry name" value="HRDC_dom_sf"/>
</dbReference>
<dbReference type="InterPro" id="IPR012337">
    <property type="entry name" value="RNaseH-like_sf"/>
</dbReference>
<dbReference type="InterPro" id="IPR002562">
    <property type="entry name" value="3'-5'_exonuclease_dom"/>
</dbReference>
<protein>
    <submittedName>
        <fullName evidence="2">Ribonuclease D</fullName>
    </submittedName>
</protein>
<dbReference type="PROSITE" id="PS50967">
    <property type="entry name" value="HRDC"/>
    <property type="match status" value="2"/>
</dbReference>
<gene>
    <name evidence="2" type="ORF">FL622_06620</name>
</gene>
<organism evidence="2 3">
    <name type="scientific">Trichloromonas acetexigens</name>
    <dbReference type="NCBI Taxonomy" id="38815"/>
    <lineage>
        <taxon>Bacteria</taxon>
        <taxon>Pseudomonadati</taxon>
        <taxon>Thermodesulfobacteriota</taxon>
        <taxon>Desulfuromonadia</taxon>
        <taxon>Desulfuromonadales</taxon>
        <taxon>Trichloromonadaceae</taxon>
        <taxon>Trichloromonas</taxon>
    </lineage>
</organism>
<dbReference type="InterPro" id="IPR010997">
    <property type="entry name" value="HRDC-like_sf"/>
</dbReference>
<evidence type="ECO:0000313" key="3">
    <source>
        <dbReference type="Proteomes" id="UP000317155"/>
    </source>
</evidence>
<dbReference type="Proteomes" id="UP000317155">
    <property type="component" value="Unassembled WGS sequence"/>
</dbReference>
<feature type="domain" description="HRDC" evidence="1">
    <location>
        <begin position="209"/>
        <end position="289"/>
    </location>
</feature>
<dbReference type="GO" id="GO:0008408">
    <property type="term" value="F:3'-5' exonuclease activity"/>
    <property type="evidence" value="ECO:0007669"/>
    <property type="project" value="InterPro"/>
</dbReference>
<sequence length="375" mass="41912">MPDTPILTDRAAVARFAAELARETIVAVDLEADSMHSYQEKVCLLQFTTPSQTLLIDPLAVGDLSPLAPVLADPAIRKLFHAADYDIRCLNRDFGFEVRGLFDTMIACQFLGEEKVGLADILGKYFGVTLDKQFQRADWSQRPLSGEMIRYAAEDTRHLHGLAELLEGRLREKGRLEWVAEEFALLEQVRFADNDGPLFLRAKGAGTLDRRQLAILEELLQWREAEAKRRDRPPFKVLGGAQLLEVARKAPKTLEELAAVEGLFAKLVERFGKKLLAAVAAGLAVPAERLPVYPRTPRQEKDPAVDKRMATLKAWRKQRAEALEIDPGVLINNGLLESLARQVPQTPTQLEQVAGLKNWQRQVLGEEILDVLRGA</sequence>
<dbReference type="GO" id="GO:0003676">
    <property type="term" value="F:nucleic acid binding"/>
    <property type="evidence" value="ECO:0007669"/>
    <property type="project" value="InterPro"/>
</dbReference>
<dbReference type="OrthoDB" id="144122at2"/>
<dbReference type="SMART" id="SM00474">
    <property type="entry name" value="35EXOc"/>
    <property type="match status" value="1"/>
</dbReference>
<dbReference type="Pfam" id="PF01612">
    <property type="entry name" value="DNA_pol_A_exo1"/>
    <property type="match status" value="1"/>
</dbReference>
<dbReference type="Gene3D" id="1.10.150.80">
    <property type="entry name" value="HRDC domain"/>
    <property type="match status" value="2"/>
</dbReference>
<accession>A0A550JGB0</accession>
<proteinExistence type="predicted"/>
<dbReference type="GO" id="GO:0000166">
    <property type="term" value="F:nucleotide binding"/>
    <property type="evidence" value="ECO:0007669"/>
    <property type="project" value="InterPro"/>
</dbReference>
<keyword evidence="3" id="KW-1185">Reference proteome</keyword>
<dbReference type="PANTHER" id="PTHR47649:SF1">
    <property type="entry name" value="RIBONUCLEASE D"/>
    <property type="match status" value="1"/>
</dbReference>
<dbReference type="RefSeq" id="WP_092057267.1">
    <property type="nucleotide sequence ID" value="NZ_FOJJ01000034.1"/>
</dbReference>
<dbReference type="GO" id="GO:0006139">
    <property type="term" value="P:nucleobase-containing compound metabolic process"/>
    <property type="evidence" value="ECO:0007669"/>
    <property type="project" value="InterPro"/>
</dbReference>
<dbReference type="SMART" id="SM00341">
    <property type="entry name" value="HRDC"/>
    <property type="match status" value="2"/>
</dbReference>
<dbReference type="PANTHER" id="PTHR47649">
    <property type="entry name" value="RIBONUCLEASE D"/>
    <property type="match status" value="1"/>
</dbReference>
<dbReference type="AlphaFoldDB" id="A0A550JGB0"/>